<keyword evidence="2" id="KW-1185">Reference proteome</keyword>
<dbReference type="Proteomes" id="UP000737018">
    <property type="component" value="Unassembled WGS sequence"/>
</dbReference>
<sequence>MGFNQGSCIQFGHVGFVSVGSVSIWTREATLATFLVSVRSMKFELGKGTHMTHHFKGWVTRQFVTSIKYQQIHINSGWFEVLPRHQHFILHLPDLYKNVLKMEQQK</sequence>
<accession>A0A8J4R0Q5</accession>
<protein>
    <submittedName>
        <fullName evidence="1">Uncharacterized protein</fullName>
    </submittedName>
</protein>
<proteinExistence type="predicted"/>
<evidence type="ECO:0000313" key="1">
    <source>
        <dbReference type="EMBL" id="KAF3956239.1"/>
    </source>
</evidence>
<name>A0A8J4R0Q5_9ROSI</name>
<dbReference type="AlphaFoldDB" id="A0A8J4R0Q5"/>
<gene>
    <name evidence="1" type="ORF">CMV_018613</name>
</gene>
<reference evidence="1" key="1">
    <citation type="submission" date="2020-03" db="EMBL/GenBank/DDBJ databases">
        <title>Castanea mollissima Vanexum genome sequencing.</title>
        <authorList>
            <person name="Staton M."/>
        </authorList>
    </citation>
    <scope>NUCLEOTIDE SEQUENCE</scope>
    <source>
        <tissue evidence="1">Leaf</tissue>
    </source>
</reference>
<comment type="caution">
    <text evidence="1">The sequence shown here is derived from an EMBL/GenBank/DDBJ whole genome shotgun (WGS) entry which is preliminary data.</text>
</comment>
<dbReference type="EMBL" id="JRKL02003152">
    <property type="protein sequence ID" value="KAF3956239.1"/>
    <property type="molecule type" value="Genomic_DNA"/>
</dbReference>
<organism evidence="1 2">
    <name type="scientific">Castanea mollissima</name>
    <name type="common">Chinese chestnut</name>
    <dbReference type="NCBI Taxonomy" id="60419"/>
    <lineage>
        <taxon>Eukaryota</taxon>
        <taxon>Viridiplantae</taxon>
        <taxon>Streptophyta</taxon>
        <taxon>Embryophyta</taxon>
        <taxon>Tracheophyta</taxon>
        <taxon>Spermatophyta</taxon>
        <taxon>Magnoliopsida</taxon>
        <taxon>eudicotyledons</taxon>
        <taxon>Gunneridae</taxon>
        <taxon>Pentapetalae</taxon>
        <taxon>rosids</taxon>
        <taxon>fabids</taxon>
        <taxon>Fagales</taxon>
        <taxon>Fagaceae</taxon>
        <taxon>Castanea</taxon>
    </lineage>
</organism>
<evidence type="ECO:0000313" key="2">
    <source>
        <dbReference type="Proteomes" id="UP000737018"/>
    </source>
</evidence>